<dbReference type="AlphaFoldDB" id="A0A3B9II22"/>
<comment type="caution">
    <text evidence="1">The sequence shown here is derived from an EMBL/GenBank/DDBJ whole genome shotgun (WGS) entry which is preliminary data.</text>
</comment>
<accession>A0A3B9II22</accession>
<name>A0A3B9II22_9PROT</name>
<proteinExistence type="predicted"/>
<sequence>MTSDPTVEPGPLARSSAVTVTLLAPVARFSLRARTGDLPTLSGALGLDLPQKIGDRAAAGAIEALCLGPDEWHILAPEADAGRLAAAAAAVYDAAPHSLTDISDREVTVMVEGPAAAELLTIGCPRDIDRIAPGRGCRTVMDGVTVLLWRDAPERFRLDIWRSFAPHVIALLRTGCVELAAGS</sequence>
<dbReference type="InterPro" id="IPR027266">
    <property type="entry name" value="TrmE/GcvT-like"/>
</dbReference>
<dbReference type="SUPFAM" id="SSF103025">
    <property type="entry name" value="Folate-binding domain"/>
    <property type="match status" value="1"/>
</dbReference>
<dbReference type="Gene3D" id="3.30.1360.120">
    <property type="entry name" value="Probable tRNA modification gtpase trme, domain 1"/>
    <property type="match status" value="1"/>
</dbReference>
<dbReference type="EMBL" id="DMAI01000126">
    <property type="protein sequence ID" value="HAE47368.1"/>
    <property type="molecule type" value="Genomic_DNA"/>
</dbReference>
<organism evidence="1 2">
    <name type="scientific">Tistrella mobilis</name>
    <dbReference type="NCBI Taxonomy" id="171437"/>
    <lineage>
        <taxon>Bacteria</taxon>
        <taxon>Pseudomonadati</taxon>
        <taxon>Pseudomonadota</taxon>
        <taxon>Alphaproteobacteria</taxon>
        <taxon>Geminicoccales</taxon>
        <taxon>Geminicoccaceae</taxon>
        <taxon>Tistrella</taxon>
    </lineage>
</organism>
<evidence type="ECO:0000313" key="2">
    <source>
        <dbReference type="Proteomes" id="UP000257706"/>
    </source>
</evidence>
<dbReference type="Gene3D" id="3.30.70.1520">
    <property type="entry name" value="Heterotetrameric sarcosine oxidase"/>
    <property type="match status" value="1"/>
</dbReference>
<protein>
    <submittedName>
        <fullName evidence="1">Sarcosine oxidase subunit gamma</fullName>
    </submittedName>
</protein>
<reference evidence="1 2" key="1">
    <citation type="journal article" date="2018" name="Nat. Biotechnol.">
        <title>A standardized bacterial taxonomy based on genome phylogeny substantially revises the tree of life.</title>
        <authorList>
            <person name="Parks D.H."/>
            <person name="Chuvochina M."/>
            <person name="Waite D.W."/>
            <person name="Rinke C."/>
            <person name="Skarshewski A."/>
            <person name="Chaumeil P.A."/>
            <person name="Hugenholtz P."/>
        </authorList>
    </citation>
    <scope>NUCLEOTIDE SEQUENCE [LARGE SCALE GENOMIC DNA]</scope>
    <source>
        <strain evidence="1">UBA8739</strain>
    </source>
</reference>
<dbReference type="Proteomes" id="UP000257706">
    <property type="component" value="Unassembled WGS sequence"/>
</dbReference>
<gene>
    <name evidence="1" type="ORF">DCK97_08105</name>
</gene>
<evidence type="ECO:0000313" key="1">
    <source>
        <dbReference type="EMBL" id="HAE47368.1"/>
    </source>
</evidence>